<evidence type="ECO:0000256" key="1">
    <source>
        <dbReference type="ARBA" id="ARBA00004571"/>
    </source>
</evidence>
<gene>
    <name evidence="9" type="ORF">G0028_05465</name>
</gene>
<keyword evidence="7" id="KW-0998">Cell outer membrane</keyword>
<keyword evidence="5 8" id="KW-0732">Signal</keyword>
<name>A0A7S6VUX3_9GAMM</name>
<proteinExistence type="inferred from homology"/>
<comment type="similarity">
    <text evidence="2">Belongs to the OmpP1/FadL family.</text>
</comment>
<dbReference type="PANTHER" id="PTHR35093:SF8">
    <property type="entry name" value="OUTER MEMBRANE PROTEIN NMB0088-RELATED"/>
    <property type="match status" value="1"/>
</dbReference>
<dbReference type="PANTHER" id="PTHR35093">
    <property type="entry name" value="OUTER MEMBRANE PROTEIN NMB0088-RELATED"/>
    <property type="match status" value="1"/>
</dbReference>
<organism evidence="9 10">
    <name type="scientific">Acinetobacter piscicola</name>
    <dbReference type="NCBI Taxonomy" id="2006115"/>
    <lineage>
        <taxon>Bacteria</taxon>
        <taxon>Pseudomonadati</taxon>
        <taxon>Pseudomonadota</taxon>
        <taxon>Gammaproteobacteria</taxon>
        <taxon>Moraxellales</taxon>
        <taxon>Moraxellaceae</taxon>
        <taxon>Acinetobacter</taxon>
    </lineage>
</organism>
<evidence type="ECO:0000256" key="5">
    <source>
        <dbReference type="ARBA" id="ARBA00022729"/>
    </source>
</evidence>
<keyword evidence="3" id="KW-1134">Transmembrane beta strand</keyword>
<dbReference type="EMBL" id="CP048659">
    <property type="protein sequence ID" value="QOW45385.1"/>
    <property type="molecule type" value="Genomic_DNA"/>
</dbReference>
<protein>
    <submittedName>
        <fullName evidence="9">Transport of long-chain fatty acid</fullName>
    </submittedName>
</protein>
<keyword evidence="6" id="KW-0472">Membrane</keyword>
<evidence type="ECO:0000313" key="9">
    <source>
        <dbReference type="EMBL" id="QOW45385.1"/>
    </source>
</evidence>
<feature type="signal peptide" evidence="8">
    <location>
        <begin position="1"/>
        <end position="20"/>
    </location>
</feature>
<accession>A0A7S6VUX3</accession>
<dbReference type="GO" id="GO:0009279">
    <property type="term" value="C:cell outer membrane"/>
    <property type="evidence" value="ECO:0007669"/>
    <property type="project" value="UniProtKB-SubCell"/>
</dbReference>
<keyword evidence="4" id="KW-0812">Transmembrane</keyword>
<dbReference type="Gene3D" id="2.40.160.60">
    <property type="entry name" value="Outer membrane protein transport protein (OMPP1/FadL/TodX)"/>
    <property type="match status" value="1"/>
</dbReference>
<dbReference type="GO" id="GO:0015483">
    <property type="term" value="F:long-chain fatty acid transporting porin activity"/>
    <property type="evidence" value="ECO:0007669"/>
    <property type="project" value="TreeGrafter"/>
</dbReference>
<dbReference type="Pfam" id="PF03349">
    <property type="entry name" value="Toluene_X"/>
    <property type="match status" value="1"/>
</dbReference>
<comment type="subcellular location">
    <subcellularLocation>
        <location evidence="1">Cell outer membrane</location>
        <topology evidence="1">Multi-pass membrane protein</topology>
    </subcellularLocation>
</comment>
<dbReference type="InterPro" id="IPR005017">
    <property type="entry name" value="OMPP1/FadL/TodX"/>
</dbReference>
<evidence type="ECO:0000313" key="10">
    <source>
        <dbReference type="Proteomes" id="UP000593966"/>
    </source>
</evidence>
<dbReference type="Proteomes" id="UP000593966">
    <property type="component" value="Chromosome"/>
</dbReference>
<feature type="chain" id="PRO_5032712638" evidence="8">
    <location>
        <begin position="21"/>
        <end position="405"/>
    </location>
</feature>
<evidence type="ECO:0000256" key="4">
    <source>
        <dbReference type="ARBA" id="ARBA00022692"/>
    </source>
</evidence>
<dbReference type="SUPFAM" id="SSF56935">
    <property type="entry name" value="Porins"/>
    <property type="match status" value="1"/>
</dbReference>
<evidence type="ECO:0000256" key="3">
    <source>
        <dbReference type="ARBA" id="ARBA00022452"/>
    </source>
</evidence>
<sequence>MNTGFLGTLAFGMSPCLCFAAGLENSEQSISAFLEKDNYLELSIAQIHPHVSGQVTNHDLLEKVGVSDFSTGQLIQDYSMFNAAIKIQYHPHWSLGFIYDQPYKAELDDQYAPSSLLPNKTIEAAKFKVKSQSLTHLWGYQPDLNWKVYAGFTLQELQSKLSLEGLSYSIMSGYQAEFKADTAVGWLAGVHYQIPEYALSTSISYHSKIKHNHHVNETLAGQKIQFVPNSSTNIQTPQSVNVDFKTAVSNKHLIYGSLRWVNWQDFNMQPTQFNAILDAAVMQYPELIQKFNLIEYKKDQWSSQLGLAHRVNDQWIMLTDVSWDSGTGNPAGTLNPSDGFYALGLGAMYQLQPNRFITAGLKYFKLQKAQTVQNDIFIAGNQSANLNAIDDNYAIAYGIKIGYSF</sequence>
<dbReference type="RefSeq" id="WP_180044899.1">
    <property type="nucleotide sequence ID" value="NZ_CP048659.1"/>
</dbReference>
<evidence type="ECO:0000256" key="8">
    <source>
        <dbReference type="SAM" id="SignalP"/>
    </source>
</evidence>
<evidence type="ECO:0000256" key="7">
    <source>
        <dbReference type="ARBA" id="ARBA00023237"/>
    </source>
</evidence>
<evidence type="ECO:0000256" key="6">
    <source>
        <dbReference type="ARBA" id="ARBA00023136"/>
    </source>
</evidence>
<keyword evidence="10" id="KW-1185">Reference proteome</keyword>
<evidence type="ECO:0000256" key="2">
    <source>
        <dbReference type="ARBA" id="ARBA00008163"/>
    </source>
</evidence>
<reference evidence="9 10" key="1">
    <citation type="submission" date="2020-02" db="EMBL/GenBank/DDBJ databases">
        <title>Tigecycline-resistant Acinetobacter species from pigs and migratory birds.</title>
        <authorList>
            <person name="Chen C."/>
            <person name="Sun J."/>
            <person name="Liao X.-P."/>
            <person name="Liu Y.-H."/>
        </authorList>
    </citation>
    <scope>NUCLEOTIDE SEQUENCE [LARGE SCALE GENOMIC DNA]</scope>
    <source>
        <strain evidence="9 10">YH12207_T</strain>
    </source>
</reference>
<dbReference type="AlphaFoldDB" id="A0A7S6VUX3"/>